<dbReference type="GO" id="GO:0034599">
    <property type="term" value="P:cellular response to oxidative stress"/>
    <property type="evidence" value="ECO:0007669"/>
    <property type="project" value="TreeGrafter"/>
</dbReference>
<dbReference type="RefSeq" id="WP_111228945.1">
    <property type="nucleotide sequence ID" value="NZ_NBIU01000002.1"/>
</dbReference>
<protein>
    <recommendedName>
        <fullName evidence="4">Peptide methionine sulfoxide reductase MsrA</fullName>
        <shortName evidence="4">Protein-methionine-S-oxide reductase</shortName>
        <ecNumber evidence="4">1.8.4.11</ecNumber>
    </recommendedName>
    <alternativeName>
        <fullName evidence="4">Peptide-methionine (S)-S-oxide reductase</fullName>
        <shortName evidence="4">Peptide Met(O) reductase</shortName>
    </alternativeName>
</protein>
<dbReference type="EC" id="1.8.4.11" evidence="4"/>
<comment type="function">
    <text evidence="4">Has an important function as a repair enzyme for proteins that have been inactivated by oxidation. Catalyzes the reversible oxidation-reduction of methionine sulfoxide in proteins to methionine.</text>
</comment>
<dbReference type="SUPFAM" id="SSF55068">
    <property type="entry name" value="Peptide methionine sulfoxide reductase"/>
    <property type="match status" value="1"/>
</dbReference>
<reference evidence="6 7" key="1">
    <citation type="submission" date="2017-03" db="EMBL/GenBank/DDBJ databases">
        <title>Genomic and clinical evidence uncovers the enterohepatic species Helicobacter valdiviensis as a potential human intestinal pathogen.</title>
        <authorList>
            <person name="Fresia P."/>
            <person name="Jara R."/>
            <person name="Sierra R."/>
            <person name="Ferres I."/>
            <person name="Greif G."/>
            <person name="Iraola G."/>
            <person name="Collado L."/>
        </authorList>
    </citation>
    <scope>NUCLEOTIDE SEQUENCE [LARGE SCALE GENOMIC DNA]</scope>
    <source>
        <strain evidence="6 7">WBE14</strain>
    </source>
</reference>
<keyword evidence="7" id="KW-1185">Reference proteome</keyword>
<dbReference type="AlphaFoldDB" id="A0A2W6MWV3"/>
<comment type="caution">
    <text evidence="6">The sequence shown here is derived from an EMBL/GenBank/DDBJ whole genome shotgun (WGS) entry which is preliminary data.</text>
</comment>
<evidence type="ECO:0000256" key="1">
    <source>
        <dbReference type="ARBA" id="ARBA00023002"/>
    </source>
</evidence>
<dbReference type="InterPro" id="IPR002569">
    <property type="entry name" value="Met_Sox_Rdtase_MsrA_dom"/>
</dbReference>
<dbReference type="HAMAP" id="MF_01401">
    <property type="entry name" value="MsrA"/>
    <property type="match status" value="1"/>
</dbReference>
<comment type="similarity">
    <text evidence="4">Belongs to the MsrA Met sulfoxide reductase family.</text>
</comment>
<dbReference type="Proteomes" id="UP000249746">
    <property type="component" value="Unassembled WGS sequence"/>
</dbReference>
<organism evidence="6 7">
    <name type="scientific">Helicobacter valdiviensis</name>
    <dbReference type="NCBI Taxonomy" id="1458358"/>
    <lineage>
        <taxon>Bacteria</taxon>
        <taxon>Pseudomonadati</taxon>
        <taxon>Campylobacterota</taxon>
        <taxon>Epsilonproteobacteria</taxon>
        <taxon>Campylobacterales</taxon>
        <taxon>Helicobacteraceae</taxon>
        <taxon>Helicobacter</taxon>
    </lineage>
</organism>
<dbReference type="GO" id="GO:0008113">
    <property type="term" value="F:peptide-methionine (S)-S-oxide reductase activity"/>
    <property type="evidence" value="ECO:0007669"/>
    <property type="project" value="UniProtKB-UniRule"/>
</dbReference>
<evidence type="ECO:0000313" key="6">
    <source>
        <dbReference type="EMBL" id="PZT48887.1"/>
    </source>
</evidence>
<dbReference type="NCBIfam" id="TIGR00401">
    <property type="entry name" value="msrA"/>
    <property type="match status" value="1"/>
</dbReference>
<name>A0A2W6MWV3_9HELI</name>
<dbReference type="InterPro" id="IPR050162">
    <property type="entry name" value="MsrA_MetSO_reductase"/>
</dbReference>
<dbReference type="GO" id="GO:0005737">
    <property type="term" value="C:cytoplasm"/>
    <property type="evidence" value="ECO:0007669"/>
    <property type="project" value="TreeGrafter"/>
</dbReference>
<dbReference type="PANTHER" id="PTHR42799">
    <property type="entry name" value="MITOCHONDRIAL PEPTIDE METHIONINE SULFOXIDE REDUCTASE"/>
    <property type="match status" value="1"/>
</dbReference>
<comment type="catalytic activity">
    <reaction evidence="2 4">
        <text>L-methionyl-[protein] + [thioredoxin]-disulfide + H2O = L-methionyl-(S)-S-oxide-[protein] + [thioredoxin]-dithiol</text>
        <dbReference type="Rhea" id="RHEA:14217"/>
        <dbReference type="Rhea" id="RHEA-COMP:10698"/>
        <dbReference type="Rhea" id="RHEA-COMP:10700"/>
        <dbReference type="Rhea" id="RHEA-COMP:12313"/>
        <dbReference type="Rhea" id="RHEA-COMP:12315"/>
        <dbReference type="ChEBI" id="CHEBI:15377"/>
        <dbReference type="ChEBI" id="CHEBI:16044"/>
        <dbReference type="ChEBI" id="CHEBI:29950"/>
        <dbReference type="ChEBI" id="CHEBI:44120"/>
        <dbReference type="ChEBI" id="CHEBI:50058"/>
        <dbReference type="EC" id="1.8.4.11"/>
    </reaction>
</comment>
<evidence type="ECO:0000313" key="7">
    <source>
        <dbReference type="Proteomes" id="UP000249746"/>
    </source>
</evidence>
<sequence>MQQMIYLAGGCFWGIQGYFDLLAGSLRTRVGYANSKVYAPNYEMVCSGESGAVEALELIYDAGVLPLEKILKHFFKIIDPCALNFQGNDYGTQYRSGIYVKNSQELPFIQEYVKALQQNYSRPIVTEIKELENFFEAEEYHQKYLAKNPLGYCHIDLTKAYHDEEISPEFRVRGGGVKN</sequence>
<evidence type="ECO:0000256" key="2">
    <source>
        <dbReference type="ARBA" id="ARBA00047806"/>
    </source>
</evidence>
<dbReference type="OrthoDB" id="4174719at2"/>
<accession>A0A2W6MWV3</accession>
<evidence type="ECO:0000259" key="5">
    <source>
        <dbReference type="Pfam" id="PF01625"/>
    </source>
</evidence>
<comment type="catalytic activity">
    <reaction evidence="3 4">
        <text>[thioredoxin]-disulfide + L-methionine + H2O = L-methionine (S)-S-oxide + [thioredoxin]-dithiol</text>
        <dbReference type="Rhea" id="RHEA:19993"/>
        <dbReference type="Rhea" id="RHEA-COMP:10698"/>
        <dbReference type="Rhea" id="RHEA-COMP:10700"/>
        <dbReference type="ChEBI" id="CHEBI:15377"/>
        <dbReference type="ChEBI" id="CHEBI:29950"/>
        <dbReference type="ChEBI" id="CHEBI:50058"/>
        <dbReference type="ChEBI" id="CHEBI:57844"/>
        <dbReference type="ChEBI" id="CHEBI:58772"/>
        <dbReference type="EC" id="1.8.4.11"/>
    </reaction>
</comment>
<dbReference type="Gene3D" id="3.30.1060.10">
    <property type="entry name" value="Peptide methionine sulphoxide reductase MsrA"/>
    <property type="match status" value="1"/>
</dbReference>
<proteinExistence type="inferred from homology"/>
<evidence type="ECO:0000256" key="4">
    <source>
        <dbReference type="HAMAP-Rule" id="MF_01401"/>
    </source>
</evidence>
<feature type="domain" description="Peptide methionine sulphoxide reductase MsrA" evidence="5">
    <location>
        <begin position="5"/>
        <end position="154"/>
    </location>
</feature>
<dbReference type="EMBL" id="NBIU01000002">
    <property type="protein sequence ID" value="PZT48887.1"/>
    <property type="molecule type" value="Genomic_DNA"/>
</dbReference>
<evidence type="ECO:0000256" key="3">
    <source>
        <dbReference type="ARBA" id="ARBA00048782"/>
    </source>
</evidence>
<dbReference type="PANTHER" id="PTHR42799:SF2">
    <property type="entry name" value="MITOCHONDRIAL PEPTIDE METHIONINE SULFOXIDE REDUCTASE"/>
    <property type="match status" value="1"/>
</dbReference>
<dbReference type="GO" id="GO:0033744">
    <property type="term" value="F:L-methionine:thioredoxin-disulfide S-oxidoreductase activity"/>
    <property type="evidence" value="ECO:0007669"/>
    <property type="project" value="RHEA"/>
</dbReference>
<dbReference type="Pfam" id="PF01625">
    <property type="entry name" value="PMSR"/>
    <property type="match status" value="1"/>
</dbReference>
<dbReference type="InterPro" id="IPR036509">
    <property type="entry name" value="Met_Sox_Rdtase_MsrA_sf"/>
</dbReference>
<feature type="active site" evidence="4">
    <location>
        <position position="11"/>
    </location>
</feature>
<gene>
    <name evidence="4" type="primary">msrA</name>
    <name evidence="6" type="ORF">B6S12_00915</name>
</gene>
<keyword evidence="1 4" id="KW-0560">Oxidoreductase</keyword>